<dbReference type="GO" id="GO:0005737">
    <property type="term" value="C:cytoplasm"/>
    <property type="evidence" value="ECO:0007669"/>
    <property type="project" value="TreeGrafter"/>
</dbReference>
<dbReference type="Pfam" id="PF03999">
    <property type="entry name" value="MAP65_ASE1"/>
    <property type="match status" value="1"/>
</dbReference>
<dbReference type="InterPro" id="IPR007145">
    <property type="entry name" value="MAP65_Ase1_PRC1"/>
</dbReference>
<sequence>MLENEETLQSDIEKSIDDFRKKIRDICFKLHIRYDDLKFPKNIDSLSILEQNEAYKKEHKNLEKEVKKRLDEYKTLLSEESKLCLKLSLDNTEPVQSSIPSETDLDNLKHRITELQTMFESRKRTMIQLQSELNELCQELDTSRSDSLFSHCDIEAIIFESADNLTLGDHDMDQVTELRDHLKHKKEMLGDKIRSLRSKIVELWSKLNIENASVLALLSDNERTRQMSKRELVAELEREHERCVAIKMQNMQKFIETVRLEIRHMCSKMFVGDKEVKQMNQEFMCLDEYTEDLLAVHEEKLEDLKFRYIECQKLYEQTAEWTGLWAKFVQFEEKTKDPMRFKQRGYSMLEEEKQRKKFNAELPKLEEELRELAAEYASLNGGQQFTVLGQSLADFLLTTKLDYEESKQKVKIEKQVLKDTQRKNESRFGSRPKTPLALKNKRKIFSANHHDSNVNSPIRRSKLQKTDLLNTPGTSIMSSNRSVMGAAKAKVSSSLAAKSKLAKRKSRTPGNKRQLRRSKMMAKPAQQNDEDTTLKTTFSSTIQSTISSNSSKVRPNGSKCPPLSSSSRFAVSHTEHRMTSTASNTFIEDDDKLVDQDAMVMQASTKLTRMISSSKADSKLFNCDVNYLEFSRDLPKANKFGYDSTNSVVSSKTSGAKSKVASSRRQV</sequence>
<keyword evidence="4" id="KW-1185">Reference proteome</keyword>
<evidence type="ECO:0000313" key="4">
    <source>
        <dbReference type="Proteomes" id="UP000276133"/>
    </source>
</evidence>
<feature type="region of interest" description="Disordered" evidence="2">
    <location>
        <begin position="641"/>
        <end position="667"/>
    </location>
</feature>
<dbReference type="GO" id="GO:0008017">
    <property type="term" value="F:microtubule binding"/>
    <property type="evidence" value="ECO:0007669"/>
    <property type="project" value="InterPro"/>
</dbReference>
<dbReference type="OrthoDB" id="642895at2759"/>
<proteinExistence type="predicted"/>
<evidence type="ECO:0000313" key="3">
    <source>
        <dbReference type="EMBL" id="RNA45060.1"/>
    </source>
</evidence>
<evidence type="ECO:0000256" key="2">
    <source>
        <dbReference type="SAM" id="MobiDB-lite"/>
    </source>
</evidence>
<evidence type="ECO:0000256" key="1">
    <source>
        <dbReference type="SAM" id="Coils"/>
    </source>
</evidence>
<dbReference type="GO" id="GO:0051256">
    <property type="term" value="P:mitotic spindle midzone assembly"/>
    <property type="evidence" value="ECO:0007669"/>
    <property type="project" value="TreeGrafter"/>
</dbReference>
<dbReference type="PANTHER" id="PTHR19321">
    <property type="entry name" value="PROTEIN REGULATOR OF CYTOKINESIS 1 PRC1-RELATED"/>
    <property type="match status" value="1"/>
</dbReference>
<reference evidence="3 4" key="1">
    <citation type="journal article" date="2018" name="Sci. Rep.">
        <title>Genomic signatures of local adaptation to the degree of environmental predictability in rotifers.</title>
        <authorList>
            <person name="Franch-Gras L."/>
            <person name="Hahn C."/>
            <person name="Garcia-Roger E.M."/>
            <person name="Carmona M.J."/>
            <person name="Serra M."/>
            <person name="Gomez A."/>
        </authorList>
    </citation>
    <scope>NUCLEOTIDE SEQUENCE [LARGE SCALE GENOMIC DNA]</scope>
    <source>
        <strain evidence="3">HYR1</strain>
    </source>
</reference>
<feature type="compositionally biased region" description="Polar residues" evidence="2">
    <location>
        <begin position="643"/>
        <end position="667"/>
    </location>
</feature>
<feature type="coiled-coil region" evidence="1">
    <location>
        <begin position="45"/>
        <end position="79"/>
    </location>
</feature>
<dbReference type="STRING" id="10195.A0A3M7TBI7"/>
<dbReference type="GO" id="GO:1990023">
    <property type="term" value="C:mitotic spindle midzone"/>
    <property type="evidence" value="ECO:0007669"/>
    <property type="project" value="TreeGrafter"/>
</dbReference>
<gene>
    <name evidence="3" type="ORF">BpHYR1_034420</name>
</gene>
<dbReference type="Proteomes" id="UP000276133">
    <property type="component" value="Unassembled WGS sequence"/>
</dbReference>
<name>A0A3M7TBI7_BRAPC</name>
<protein>
    <submittedName>
        <fullName evidence="3">Regulator of cytokinesis 1 isoform X1</fullName>
    </submittedName>
</protein>
<keyword evidence="1" id="KW-0175">Coiled coil</keyword>
<dbReference type="Gene3D" id="1.20.58.1520">
    <property type="match status" value="1"/>
</dbReference>
<feature type="region of interest" description="Disordered" evidence="2">
    <location>
        <begin position="543"/>
        <end position="570"/>
    </location>
</feature>
<organism evidence="3 4">
    <name type="scientific">Brachionus plicatilis</name>
    <name type="common">Marine rotifer</name>
    <name type="synonym">Brachionus muelleri</name>
    <dbReference type="NCBI Taxonomy" id="10195"/>
    <lineage>
        <taxon>Eukaryota</taxon>
        <taxon>Metazoa</taxon>
        <taxon>Spiralia</taxon>
        <taxon>Gnathifera</taxon>
        <taxon>Rotifera</taxon>
        <taxon>Eurotatoria</taxon>
        <taxon>Monogononta</taxon>
        <taxon>Pseudotrocha</taxon>
        <taxon>Ploima</taxon>
        <taxon>Brachionidae</taxon>
        <taxon>Brachionus</taxon>
    </lineage>
</organism>
<accession>A0A3M7TBI7</accession>
<dbReference type="PANTHER" id="PTHR19321:SF41">
    <property type="entry name" value="FASCETTO-RELATED"/>
    <property type="match status" value="1"/>
</dbReference>
<dbReference type="EMBL" id="REGN01000033">
    <property type="protein sequence ID" value="RNA45060.1"/>
    <property type="molecule type" value="Genomic_DNA"/>
</dbReference>
<feature type="coiled-coil region" evidence="1">
    <location>
        <begin position="348"/>
        <end position="423"/>
    </location>
</feature>
<dbReference type="AlphaFoldDB" id="A0A3M7TBI7"/>
<feature type="region of interest" description="Disordered" evidence="2">
    <location>
        <begin position="494"/>
        <end position="531"/>
    </location>
</feature>
<comment type="caution">
    <text evidence="3">The sequence shown here is derived from an EMBL/GenBank/DDBJ whole genome shotgun (WGS) entry which is preliminary data.</text>
</comment>